<organism evidence="2 3">
    <name type="scientific">Polarella glacialis</name>
    <name type="common">Dinoflagellate</name>
    <dbReference type="NCBI Taxonomy" id="89957"/>
    <lineage>
        <taxon>Eukaryota</taxon>
        <taxon>Sar</taxon>
        <taxon>Alveolata</taxon>
        <taxon>Dinophyceae</taxon>
        <taxon>Suessiales</taxon>
        <taxon>Suessiaceae</taxon>
        <taxon>Polarella</taxon>
    </lineage>
</organism>
<sequence>EEAAHVRKHAEALAAVRACSAEPYTDLELMHLSRYRGFHWNPGQHSNCKAGICQRHDDWEALLSDRDVEIGRTVLKPSFGKRGFQWSILSEELMSNREFILTALILHPSVLAHSSEELRNDRNFVLAAIYQNDGSFVHAPAQLQAYAEIAAVAVRLSSHNAKFADAEAVASAEDYLKDTEAFLAGTDVSFSE</sequence>
<dbReference type="Proteomes" id="UP000626109">
    <property type="component" value="Unassembled WGS sequence"/>
</dbReference>
<reference evidence="2" key="1">
    <citation type="submission" date="2021-02" db="EMBL/GenBank/DDBJ databases">
        <authorList>
            <person name="Dougan E. K."/>
            <person name="Rhodes N."/>
            <person name="Thang M."/>
            <person name="Chan C."/>
        </authorList>
    </citation>
    <scope>NUCLEOTIDE SEQUENCE</scope>
</reference>
<name>A0A813IZT6_POLGL</name>
<proteinExistence type="predicted"/>
<dbReference type="AlphaFoldDB" id="A0A813IZT6"/>
<dbReference type="InterPro" id="IPR025197">
    <property type="entry name" value="DUF4116"/>
</dbReference>
<protein>
    <recommendedName>
        <fullName evidence="1">DUF4116 domain-containing protein</fullName>
    </recommendedName>
</protein>
<dbReference type="EMBL" id="CAJNNW010016558">
    <property type="protein sequence ID" value="CAE8659371.1"/>
    <property type="molecule type" value="Genomic_DNA"/>
</dbReference>
<dbReference type="Pfam" id="PF13475">
    <property type="entry name" value="DUF4116"/>
    <property type="match status" value="1"/>
</dbReference>
<evidence type="ECO:0000313" key="2">
    <source>
        <dbReference type="EMBL" id="CAE8659371.1"/>
    </source>
</evidence>
<comment type="caution">
    <text evidence="2">The sequence shown here is derived from an EMBL/GenBank/DDBJ whole genome shotgun (WGS) entry which is preliminary data.</text>
</comment>
<gene>
    <name evidence="2" type="ORF">PGLA2088_LOCUS13743</name>
</gene>
<feature type="non-terminal residue" evidence="2">
    <location>
        <position position="1"/>
    </location>
</feature>
<feature type="domain" description="DUF4116" evidence="1">
    <location>
        <begin position="96"/>
        <end position="144"/>
    </location>
</feature>
<evidence type="ECO:0000259" key="1">
    <source>
        <dbReference type="Pfam" id="PF13475"/>
    </source>
</evidence>
<accession>A0A813IZT6</accession>
<evidence type="ECO:0000313" key="3">
    <source>
        <dbReference type="Proteomes" id="UP000626109"/>
    </source>
</evidence>